<dbReference type="InterPro" id="IPR016166">
    <property type="entry name" value="FAD-bd_PCMH"/>
</dbReference>
<evidence type="ECO:0000256" key="1">
    <source>
        <dbReference type="ARBA" id="ARBA00022630"/>
    </source>
</evidence>
<dbReference type="SUPFAM" id="SSF55447">
    <property type="entry name" value="CO dehydrogenase flavoprotein C-terminal domain-like"/>
    <property type="match status" value="1"/>
</dbReference>
<dbReference type="PANTHER" id="PTHR42659:SF2">
    <property type="entry name" value="XANTHINE DEHYDROGENASE SUBUNIT C-RELATED"/>
    <property type="match status" value="1"/>
</dbReference>
<gene>
    <name evidence="5" type="ORF">MNBD_UNCLBAC01-1071</name>
</gene>
<dbReference type="InterPro" id="IPR036683">
    <property type="entry name" value="CO_DH_flav_C_dom_sf"/>
</dbReference>
<dbReference type="PROSITE" id="PS51387">
    <property type="entry name" value="FAD_PCMH"/>
    <property type="match status" value="1"/>
</dbReference>
<name>A0A3B1D6W1_9ZZZZ</name>
<proteinExistence type="predicted"/>
<dbReference type="InterPro" id="IPR051312">
    <property type="entry name" value="Diverse_Substr_Oxidored"/>
</dbReference>
<dbReference type="SUPFAM" id="SSF56176">
    <property type="entry name" value="FAD-binding/transporter-associated domain-like"/>
    <property type="match status" value="1"/>
</dbReference>
<dbReference type="Gene3D" id="3.30.465.10">
    <property type="match status" value="1"/>
</dbReference>
<organism evidence="5">
    <name type="scientific">hydrothermal vent metagenome</name>
    <dbReference type="NCBI Taxonomy" id="652676"/>
    <lineage>
        <taxon>unclassified sequences</taxon>
        <taxon>metagenomes</taxon>
        <taxon>ecological metagenomes</taxon>
    </lineage>
</organism>
<reference evidence="5" key="1">
    <citation type="submission" date="2018-06" db="EMBL/GenBank/DDBJ databases">
        <authorList>
            <person name="Zhirakovskaya E."/>
        </authorList>
    </citation>
    <scope>NUCLEOTIDE SEQUENCE</scope>
</reference>
<dbReference type="AlphaFoldDB" id="A0A3B1D6W1"/>
<dbReference type="GO" id="GO:0071949">
    <property type="term" value="F:FAD binding"/>
    <property type="evidence" value="ECO:0007669"/>
    <property type="project" value="InterPro"/>
</dbReference>
<keyword evidence="2" id="KW-0274">FAD</keyword>
<dbReference type="InterPro" id="IPR016169">
    <property type="entry name" value="FAD-bd_PCMH_sub2"/>
</dbReference>
<evidence type="ECO:0000313" key="5">
    <source>
        <dbReference type="EMBL" id="VAX37969.1"/>
    </source>
</evidence>
<keyword evidence="1" id="KW-0285">Flavoprotein</keyword>
<dbReference type="InterPro" id="IPR016167">
    <property type="entry name" value="FAD-bd_PCMH_sub1"/>
</dbReference>
<dbReference type="InterPro" id="IPR002346">
    <property type="entry name" value="Mopterin_DH_FAD-bd"/>
</dbReference>
<dbReference type="GO" id="GO:0016491">
    <property type="term" value="F:oxidoreductase activity"/>
    <property type="evidence" value="ECO:0007669"/>
    <property type="project" value="UniProtKB-KW"/>
</dbReference>
<dbReference type="EMBL" id="UOGJ01000145">
    <property type="protein sequence ID" value="VAX37969.1"/>
    <property type="molecule type" value="Genomic_DNA"/>
</dbReference>
<evidence type="ECO:0000259" key="4">
    <source>
        <dbReference type="PROSITE" id="PS51387"/>
    </source>
</evidence>
<sequence>SFTFHSPKTLSEALKLYAQLDNVKIIAGGTFLINSLKLLKKKGMKTPEHIVSLRKVSELKGIFEEEGVLMIKAMTTVSDLKESPLLTGNYAVLKIVSKNIATTQVRNMATIGGNLTCRYTWTEFPAVMVALGANMHFMDKEGCEEILPAEEFFKNNAKTNKIFTHVSIPKNGSVTVSYQRIKKTPYIDIPLLTFLLASRLIDGNFSETRVVVNNGVDFVRRDNVLENFLNDKKYSDSLVQEALINCDTAIYETRSTEYKKHMFKVVIRKSMEAVGRKS</sequence>
<keyword evidence="3" id="KW-0560">Oxidoreductase</keyword>
<dbReference type="InterPro" id="IPR036318">
    <property type="entry name" value="FAD-bd_PCMH-like_sf"/>
</dbReference>
<dbReference type="Pfam" id="PF00941">
    <property type="entry name" value="FAD_binding_5"/>
    <property type="match status" value="1"/>
</dbReference>
<feature type="domain" description="FAD-binding PCMH-type" evidence="4">
    <location>
        <begin position="1"/>
        <end position="173"/>
    </location>
</feature>
<dbReference type="Gene3D" id="3.30.390.50">
    <property type="entry name" value="CO dehydrogenase flavoprotein, C-terminal domain"/>
    <property type="match status" value="1"/>
</dbReference>
<evidence type="ECO:0000256" key="2">
    <source>
        <dbReference type="ARBA" id="ARBA00022827"/>
    </source>
</evidence>
<evidence type="ECO:0000256" key="3">
    <source>
        <dbReference type="ARBA" id="ARBA00023002"/>
    </source>
</evidence>
<feature type="non-terminal residue" evidence="5">
    <location>
        <position position="1"/>
    </location>
</feature>
<dbReference type="Gene3D" id="3.30.43.10">
    <property type="entry name" value="Uridine Diphospho-n-acetylenolpyruvylglucosamine Reductase, domain 2"/>
    <property type="match status" value="1"/>
</dbReference>
<accession>A0A3B1D6W1</accession>
<protein>
    <recommendedName>
        <fullName evidence="4">FAD-binding PCMH-type domain-containing protein</fullName>
    </recommendedName>
</protein>
<dbReference type="PANTHER" id="PTHR42659">
    <property type="entry name" value="XANTHINE DEHYDROGENASE SUBUNIT C-RELATED"/>
    <property type="match status" value="1"/>
</dbReference>